<reference evidence="3" key="1">
    <citation type="submission" date="2018-08" db="EMBL/GenBank/DDBJ databases">
        <title>Thalassotalea euphylliae genome.</title>
        <authorList>
            <person name="Summers S."/>
            <person name="Rice S.A."/>
            <person name="Freckelton M.L."/>
            <person name="Nedved B.T."/>
            <person name="Hadfield M.G."/>
        </authorList>
    </citation>
    <scope>NUCLEOTIDE SEQUENCE [LARGE SCALE GENOMIC DNA]</scope>
    <source>
        <strain evidence="3">H3</strain>
    </source>
</reference>
<dbReference type="EMBL" id="QUOT01000001">
    <property type="protein sequence ID" value="REL32776.1"/>
    <property type="molecule type" value="Genomic_DNA"/>
</dbReference>
<name>A0A3E0U764_9GAMM</name>
<dbReference type="AlphaFoldDB" id="A0A3E0U764"/>
<evidence type="ECO:0000313" key="2">
    <source>
        <dbReference type="EMBL" id="REL32776.1"/>
    </source>
</evidence>
<sequence length="235" mass="25715">MSVETPSHAPKSEVVALSPKAEPENPVRKACFGDQPAIFTDIYQDNINIAVWQNAISSSISEEAKQLLKNAANLKVVMTTDADNVVENLLEQSAELNAAPELCQHIALLVDMFCTLFELKRVGLRLTHLTHAMCPKFHVDKVPCRLVTTFTGNATEWLPNNVVDRTKLGFGGKGLPDNSSGVIRDLNHINQLAAGDVALLKGESWYNNEGGGIVHRSPSLSDNEQRLLLTLDFSD</sequence>
<gene>
    <name evidence="2" type="ORF">DXX94_16815</name>
</gene>
<comment type="caution">
    <text evidence="2">The sequence shown here is derived from an EMBL/GenBank/DDBJ whole genome shotgun (WGS) entry which is preliminary data.</text>
</comment>
<feature type="region of interest" description="Disordered" evidence="1">
    <location>
        <begin position="1"/>
        <end position="21"/>
    </location>
</feature>
<proteinExistence type="predicted"/>
<evidence type="ECO:0000256" key="1">
    <source>
        <dbReference type="SAM" id="MobiDB-lite"/>
    </source>
</evidence>
<protein>
    <submittedName>
        <fullName evidence="2">DUF1826 domain-containing protein</fullName>
    </submittedName>
</protein>
<dbReference type="Pfam" id="PF08856">
    <property type="entry name" value="DUF1826"/>
    <property type="match status" value="1"/>
</dbReference>
<accession>A0A3E0U764</accession>
<dbReference type="InterPro" id="IPR014955">
    <property type="entry name" value="DUF1826"/>
</dbReference>
<keyword evidence="3" id="KW-1185">Reference proteome</keyword>
<dbReference type="Proteomes" id="UP000256899">
    <property type="component" value="Unassembled WGS sequence"/>
</dbReference>
<organism evidence="2 3">
    <name type="scientific">Thalassotalea euphylliae</name>
    <dbReference type="NCBI Taxonomy" id="1655234"/>
    <lineage>
        <taxon>Bacteria</taxon>
        <taxon>Pseudomonadati</taxon>
        <taxon>Pseudomonadota</taxon>
        <taxon>Gammaproteobacteria</taxon>
        <taxon>Alteromonadales</taxon>
        <taxon>Colwelliaceae</taxon>
        <taxon>Thalassotalea</taxon>
    </lineage>
</organism>
<evidence type="ECO:0000313" key="3">
    <source>
        <dbReference type="Proteomes" id="UP000256899"/>
    </source>
</evidence>